<protein>
    <submittedName>
        <fullName evidence="1">Uncharacterized protein</fullName>
    </submittedName>
</protein>
<dbReference type="Proteomes" id="UP000005239">
    <property type="component" value="Unassembled WGS sequence"/>
</dbReference>
<dbReference type="EnsemblMetazoa" id="PPA09402.1">
    <property type="protein sequence ID" value="PPA09402.1"/>
    <property type="gene ID" value="WBGene00098956"/>
</dbReference>
<evidence type="ECO:0000313" key="1">
    <source>
        <dbReference type="EnsemblMetazoa" id="PPA09402.1"/>
    </source>
</evidence>
<proteinExistence type="predicted"/>
<accession>A0A8R1YA58</accession>
<accession>A0A2A6BZQ6</accession>
<name>A0A2A6BZQ6_PRIPA</name>
<gene>
    <name evidence="1" type="primary">WBGene00098956</name>
</gene>
<reference evidence="2" key="1">
    <citation type="journal article" date="2008" name="Nat. Genet.">
        <title>The Pristionchus pacificus genome provides a unique perspective on nematode lifestyle and parasitism.</title>
        <authorList>
            <person name="Dieterich C."/>
            <person name="Clifton S.W."/>
            <person name="Schuster L.N."/>
            <person name="Chinwalla A."/>
            <person name="Delehaunty K."/>
            <person name="Dinkelacker I."/>
            <person name="Fulton L."/>
            <person name="Fulton R."/>
            <person name="Godfrey J."/>
            <person name="Minx P."/>
            <person name="Mitreva M."/>
            <person name="Roeseler W."/>
            <person name="Tian H."/>
            <person name="Witte H."/>
            <person name="Yang S.P."/>
            <person name="Wilson R.K."/>
            <person name="Sommer R.J."/>
        </authorList>
    </citation>
    <scope>NUCLEOTIDE SEQUENCE [LARGE SCALE GENOMIC DNA]</scope>
    <source>
        <strain evidence="2">PS312</strain>
    </source>
</reference>
<keyword evidence="2" id="KW-1185">Reference proteome</keyword>
<organism evidence="1 2">
    <name type="scientific">Pristionchus pacificus</name>
    <name type="common">Parasitic nematode worm</name>
    <dbReference type="NCBI Taxonomy" id="54126"/>
    <lineage>
        <taxon>Eukaryota</taxon>
        <taxon>Metazoa</taxon>
        <taxon>Ecdysozoa</taxon>
        <taxon>Nematoda</taxon>
        <taxon>Chromadorea</taxon>
        <taxon>Rhabditida</taxon>
        <taxon>Rhabditina</taxon>
        <taxon>Diplogasteromorpha</taxon>
        <taxon>Diplogasteroidea</taxon>
        <taxon>Neodiplogasteridae</taxon>
        <taxon>Pristionchus</taxon>
    </lineage>
</organism>
<sequence>MIGAKRGRFDLELWQRATFVQNPPEEPKCCLGFISIRPGSYASSRVPLSTPVRERKRCSLFTGIDQVKIQQRSPATAEEAVSAVHQTLFGASFPDISAELAVLKEENIALKKEQEQLQTRHSDLQMLAQSMNRLLISLLPNTNTVEVACQKDADILVLAPPPPEFDETHLLNTSRQMSSLSPSSTAQQK</sequence>
<evidence type="ECO:0000313" key="2">
    <source>
        <dbReference type="Proteomes" id="UP000005239"/>
    </source>
</evidence>
<reference evidence="1" key="2">
    <citation type="submission" date="2022-06" db="UniProtKB">
        <authorList>
            <consortium name="EnsemblMetazoa"/>
        </authorList>
    </citation>
    <scope>IDENTIFICATION</scope>
    <source>
        <strain evidence="1">PS312</strain>
    </source>
</reference>
<dbReference type="AlphaFoldDB" id="A0A2A6BZQ6"/>